<keyword evidence="2" id="KW-1185">Reference proteome</keyword>
<evidence type="ECO:0000313" key="1">
    <source>
        <dbReference type="EMBL" id="AFZ56855.1"/>
    </source>
</evidence>
<dbReference type="AlphaFoldDB" id="K9ZER2"/>
<dbReference type="RefSeq" id="WP_015213507.1">
    <property type="nucleotide sequence ID" value="NC_019771.1"/>
</dbReference>
<proteinExistence type="predicted"/>
<gene>
    <name evidence="1" type="ordered locus">Anacy_1334</name>
</gene>
<name>K9ZER2_ANACC</name>
<dbReference type="EMBL" id="CP003659">
    <property type="protein sequence ID" value="AFZ56855.1"/>
    <property type="molecule type" value="Genomic_DNA"/>
</dbReference>
<accession>K9ZER2</accession>
<dbReference type="Proteomes" id="UP000010474">
    <property type="component" value="Chromosome"/>
</dbReference>
<dbReference type="HOGENOM" id="CLU_2840055_0_0_3"/>
<protein>
    <submittedName>
        <fullName evidence="1">Uncharacterized protein</fullName>
    </submittedName>
</protein>
<organism evidence="1 2">
    <name type="scientific">Anabaena cylindrica (strain ATCC 27899 / PCC 7122)</name>
    <dbReference type="NCBI Taxonomy" id="272123"/>
    <lineage>
        <taxon>Bacteria</taxon>
        <taxon>Bacillati</taxon>
        <taxon>Cyanobacteriota</taxon>
        <taxon>Cyanophyceae</taxon>
        <taxon>Nostocales</taxon>
        <taxon>Nostocaceae</taxon>
        <taxon>Anabaena</taxon>
    </lineage>
</organism>
<dbReference type="eggNOG" id="ENOG5031U5P">
    <property type="taxonomic scope" value="Bacteria"/>
</dbReference>
<evidence type="ECO:0000313" key="2">
    <source>
        <dbReference type="Proteomes" id="UP000010474"/>
    </source>
</evidence>
<dbReference type="KEGG" id="acy:Anacy_1334"/>
<reference evidence="2" key="1">
    <citation type="journal article" date="2013" name="Proc. Natl. Acad. Sci. U.S.A.">
        <title>Improving the coverage of the cyanobacterial phylum using diversity-driven genome sequencing.</title>
        <authorList>
            <person name="Shih P.M."/>
            <person name="Wu D."/>
            <person name="Latifi A."/>
            <person name="Axen S.D."/>
            <person name="Fewer D.P."/>
            <person name="Talla E."/>
            <person name="Calteau A."/>
            <person name="Cai F."/>
            <person name="Tandeau de Marsac N."/>
            <person name="Rippka R."/>
            <person name="Herdman M."/>
            <person name="Sivonen K."/>
            <person name="Coursin T."/>
            <person name="Laurent T."/>
            <person name="Goodwin L."/>
            <person name="Nolan M."/>
            <person name="Davenport K.W."/>
            <person name="Han C.S."/>
            <person name="Rubin E.M."/>
            <person name="Eisen J.A."/>
            <person name="Woyke T."/>
            <person name="Gugger M."/>
            <person name="Kerfeld C.A."/>
        </authorList>
    </citation>
    <scope>NUCLEOTIDE SEQUENCE [LARGE SCALE GENOMIC DNA]</scope>
    <source>
        <strain evidence="2">ATCC 27899 / PCC 7122</strain>
    </source>
</reference>
<dbReference type="OrthoDB" id="511645at2"/>
<sequence length="65" mass="7606">MELFQDFTPYPGRRLVIGNTEKFAALPQETQDTVNQFFEIQEKSSEESQRINQAILEELVVNQYP</sequence>
<dbReference type="PATRIC" id="fig|272123.3.peg.1461"/>